<keyword evidence="3" id="KW-1185">Reference proteome</keyword>
<accession>A0AAD6ZUY3</accession>
<protein>
    <submittedName>
        <fullName evidence="2">Uncharacterized protein</fullName>
    </submittedName>
</protein>
<proteinExistence type="predicted"/>
<feature type="transmembrane region" description="Helical" evidence="1">
    <location>
        <begin position="42"/>
        <end position="61"/>
    </location>
</feature>
<dbReference type="Proteomes" id="UP001218218">
    <property type="component" value="Unassembled WGS sequence"/>
</dbReference>
<feature type="non-terminal residue" evidence="2">
    <location>
        <position position="1"/>
    </location>
</feature>
<comment type="caution">
    <text evidence="2">The sequence shown here is derived from an EMBL/GenBank/DDBJ whole genome shotgun (WGS) entry which is preliminary data.</text>
</comment>
<dbReference type="EMBL" id="JARIHO010000026">
    <property type="protein sequence ID" value="KAJ7340731.1"/>
    <property type="molecule type" value="Genomic_DNA"/>
</dbReference>
<evidence type="ECO:0000313" key="3">
    <source>
        <dbReference type="Proteomes" id="UP001218218"/>
    </source>
</evidence>
<evidence type="ECO:0000313" key="2">
    <source>
        <dbReference type="EMBL" id="KAJ7340731.1"/>
    </source>
</evidence>
<organism evidence="2 3">
    <name type="scientific">Mycena albidolilacea</name>
    <dbReference type="NCBI Taxonomy" id="1033008"/>
    <lineage>
        <taxon>Eukaryota</taxon>
        <taxon>Fungi</taxon>
        <taxon>Dikarya</taxon>
        <taxon>Basidiomycota</taxon>
        <taxon>Agaricomycotina</taxon>
        <taxon>Agaricomycetes</taxon>
        <taxon>Agaricomycetidae</taxon>
        <taxon>Agaricales</taxon>
        <taxon>Marasmiineae</taxon>
        <taxon>Mycenaceae</taxon>
        <taxon>Mycena</taxon>
    </lineage>
</organism>
<keyword evidence="1" id="KW-1133">Transmembrane helix</keyword>
<name>A0AAD6ZUY3_9AGAR</name>
<keyword evidence="1" id="KW-0812">Transmembrane</keyword>
<gene>
    <name evidence="2" type="ORF">DFH08DRAFT_704472</name>
</gene>
<keyword evidence="1" id="KW-0472">Membrane</keyword>
<reference evidence="2" key="1">
    <citation type="submission" date="2023-03" db="EMBL/GenBank/DDBJ databases">
        <title>Massive genome expansion in bonnet fungi (Mycena s.s.) driven by repeated elements and novel gene families across ecological guilds.</title>
        <authorList>
            <consortium name="Lawrence Berkeley National Laboratory"/>
            <person name="Harder C.B."/>
            <person name="Miyauchi S."/>
            <person name="Viragh M."/>
            <person name="Kuo A."/>
            <person name="Thoen E."/>
            <person name="Andreopoulos B."/>
            <person name="Lu D."/>
            <person name="Skrede I."/>
            <person name="Drula E."/>
            <person name="Henrissat B."/>
            <person name="Morin E."/>
            <person name="Kohler A."/>
            <person name="Barry K."/>
            <person name="LaButti K."/>
            <person name="Morin E."/>
            <person name="Salamov A."/>
            <person name="Lipzen A."/>
            <person name="Mereny Z."/>
            <person name="Hegedus B."/>
            <person name="Baldrian P."/>
            <person name="Stursova M."/>
            <person name="Weitz H."/>
            <person name="Taylor A."/>
            <person name="Grigoriev I.V."/>
            <person name="Nagy L.G."/>
            <person name="Martin F."/>
            <person name="Kauserud H."/>
        </authorList>
    </citation>
    <scope>NUCLEOTIDE SEQUENCE</scope>
    <source>
        <strain evidence="2">CBHHK002</strain>
    </source>
</reference>
<evidence type="ECO:0000256" key="1">
    <source>
        <dbReference type="SAM" id="Phobius"/>
    </source>
</evidence>
<dbReference type="AlphaFoldDB" id="A0AAD6ZUY3"/>
<sequence length="65" mass="7214">YQTAPTRAKLRTEFIQRNNGMVPHDWQIDIAEALLLGPNCSLIAGTAVGGGLCPLLCCYLWNLRR</sequence>